<dbReference type="EMBL" id="GBXM01100646">
    <property type="protein sequence ID" value="JAH07931.1"/>
    <property type="molecule type" value="Transcribed_RNA"/>
</dbReference>
<evidence type="ECO:0000313" key="1">
    <source>
        <dbReference type="EMBL" id="JAH07931.1"/>
    </source>
</evidence>
<sequence length="30" mass="3373">MLQSELKAFTRNSLQAISDTLSNIFCSIKL</sequence>
<proteinExistence type="predicted"/>
<organism evidence="1">
    <name type="scientific">Anguilla anguilla</name>
    <name type="common">European freshwater eel</name>
    <name type="synonym">Muraena anguilla</name>
    <dbReference type="NCBI Taxonomy" id="7936"/>
    <lineage>
        <taxon>Eukaryota</taxon>
        <taxon>Metazoa</taxon>
        <taxon>Chordata</taxon>
        <taxon>Craniata</taxon>
        <taxon>Vertebrata</taxon>
        <taxon>Euteleostomi</taxon>
        <taxon>Actinopterygii</taxon>
        <taxon>Neopterygii</taxon>
        <taxon>Teleostei</taxon>
        <taxon>Anguilliformes</taxon>
        <taxon>Anguillidae</taxon>
        <taxon>Anguilla</taxon>
    </lineage>
</organism>
<reference evidence="1" key="2">
    <citation type="journal article" date="2015" name="Fish Shellfish Immunol.">
        <title>Early steps in the European eel (Anguilla anguilla)-Vibrio vulnificus interaction in the gills: Role of the RtxA13 toxin.</title>
        <authorList>
            <person name="Callol A."/>
            <person name="Pajuelo D."/>
            <person name="Ebbesson L."/>
            <person name="Teles M."/>
            <person name="MacKenzie S."/>
            <person name="Amaro C."/>
        </authorList>
    </citation>
    <scope>NUCLEOTIDE SEQUENCE</scope>
</reference>
<accession>A0A0E9PTH6</accession>
<reference evidence="1" key="1">
    <citation type="submission" date="2014-11" db="EMBL/GenBank/DDBJ databases">
        <authorList>
            <person name="Amaro Gonzalez C."/>
        </authorList>
    </citation>
    <scope>NUCLEOTIDE SEQUENCE</scope>
</reference>
<protein>
    <submittedName>
        <fullName evidence="1">Uncharacterized protein</fullName>
    </submittedName>
</protein>
<name>A0A0E9PTH6_ANGAN</name>
<dbReference type="AlphaFoldDB" id="A0A0E9PTH6"/>